<dbReference type="AlphaFoldDB" id="A0A2W5VK45"/>
<accession>A0A2W5VK45</accession>
<proteinExistence type="predicted"/>
<comment type="caution">
    <text evidence="1">The sequence shown here is derived from an EMBL/GenBank/DDBJ whole genome shotgun (WGS) entry which is preliminary data.</text>
</comment>
<evidence type="ECO:0000313" key="2">
    <source>
        <dbReference type="Proteomes" id="UP000249061"/>
    </source>
</evidence>
<gene>
    <name evidence="1" type="ORF">DI536_19090</name>
</gene>
<name>A0A2W5VK45_9BACT</name>
<organism evidence="1 2">
    <name type="scientific">Archangium gephyra</name>
    <dbReference type="NCBI Taxonomy" id="48"/>
    <lineage>
        <taxon>Bacteria</taxon>
        <taxon>Pseudomonadati</taxon>
        <taxon>Myxococcota</taxon>
        <taxon>Myxococcia</taxon>
        <taxon>Myxococcales</taxon>
        <taxon>Cystobacterineae</taxon>
        <taxon>Archangiaceae</taxon>
        <taxon>Archangium</taxon>
    </lineage>
</organism>
<evidence type="ECO:0000313" key="1">
    <source>
        <dbReference type="EMBL" id="PZR10781.1"/>
    </source>
</evidence>
<dbReference type="PROSITE" id="PS51257">
    <property type="entry name" value="PROKAR_LIPOPROTEIN"/>
    <property type="match status" value="1"/>
</dbReference>
<protein>
    <submittedName>
        <fullName evidence="1">Uncharacterized protein</fullName>
    </submittedName>
</protein>
<dbReference type="EMBL" id="QFQP01000016">
    <property type="protein sequence ID" value="PZR10781.1"/>
    <property type="molecule type" value="Genomic_DNA"/>
</dbReference>
<sequence>MTRALPFLCVVILSACPPVNSTPCAEDSECRADQRCRRGACGPLCLDDTECGDRQVCLANGTCGERPECTVDTECASGFTCNDGRCACEDDSACAANQRCISGTCQTRPRCTDDADCIGTGARCEVTQGLCLPVCNMPQDCAPTLDPRVAFALYTCDMGTCTRRCTQDLQCGGAGLICRLGKCAKADCDDAADCPAGKYCTSATFGRCETFTTCTQTSQCMRNYECRTFSQTECPPGFDCSQSLCVELQQCLSDSDCVSGIPGTMGSEKTGYCQEGHCQRSASCNVDLQCGSDAICVGEVCVPNVCRAHADCGAGKACVDGACSTAPVPADINVMRLSPTTGFLIEGDTLQLRVLALRLDGTTHPIDAADFEVQDAMGMPSTLATVSNAGVLSAVAAGEVRVRAAVTGANVKSNFATIRIIPRVMMGRRVVVTDAATGAPLSGVLVRACQGDCSTPTDVTTTADGLAEFPLLDAQAATFTAVPVGLRSDGLPSHERASVLDTTVVDLALPLRENPVRSAAGFSASVSFNYVSTAGAYWAGFVTASASDVPSLSPQKLLGENFMTEVPGINQRVPVPGALVIYTSPGLGIPQEVKPRSLAFAQPGVGRYVQSWAGRTSLNSALNLRSIDVLSYLGAFDYAQDDRVSFTSKPYVADSTDVDNDGLCSVPSRCPMGSEDVPDYAQFTQLATTPQRQQKLRTEVVVPKIPGNFDTVLVASTLFEQRAGMLPTGFASKTAAAAGQDGLREVDPIVVRGGSAYNGLELANPGLWAVAANAAGNAVSARLVNPSHLDSKVLLRPFLPAPADASWTPGTRTFNPGQPAWASVYSSGAELGRVSLIGTDTRHVLYFPMRNGQTSIVWPSVPPGGPGQDPTLQSATSFEVVAVDLISGVSIDQLLDTAGVTLASWHQVIDGYSRLDR</sequence>
<reference evidence="1 2" key="1">
    <citation type="submission" date="2017-08" db="EMBL/GenBank/DDBJ databases">
        <title>Infants hospitalized years apart are colonized by the same room-sourced microbial strains.</title>
        <authorList>
            <person name="Brooks B."/>
            <person name="Olm M.R."/>
            <person name="Firek B.A."/>
            <person name="Baker R."/>
            <person name="Thomas B.C."/>
            <person name="Morowitz M.J."/>
            <person name="Banfield J.F."/>
        </authorList>
    </citation>
    <scope>NUCLEOTIDE SEQUENCE [LARGE SCALE GENOMIC DNA]</scope>
    <source>
        <strain evidence="1">S2_003_000_R2_14</strain>
    </source>
</reference>
<dbReference type="Gene3D" id="2.60.40.1080">
    <property type="match status" value="1"/>
</dbReference>
<dbReference type="Proteomes" id="UP000249061">
    <property type="component" value="Unassembled WGS sequence"/>
</dbReference>